<comment type="caution">
    <text evidence="3">The sequence shown here is derived from an EMBL/GenBank/DDBJ whole genome shotgun (WGS) entry which is preliminary data.</text>
</comment>
<dbReference type="RefSeq" id="WP_184661241.1">
    <property type="nucleotide sequence ID" value="NZ_CP031518.1"/>
</dbReference>
<accession>A0A7W8GBE1</accession>
<sequence>MDFGDILNQWDNNQKEEKKRAREKAKVPQVSHKMANAPTPEEKEARKRAKLAAQGRIYEAQMEEDAKKTINPMELWLRRYGVTDKDKAADEYNERTKMESREYLRTMRPEARIDLHGLTREEAWNRLTGFVNDCIRRGLKKILIIHGKGNHSNGSDPVLGPMVKTFIEQNKNLGTSGHPDRSMGGNGATWVIIK</sequence>
<dbReference type="AlphaFoldDB" id="A0A7W8GBE1"/>
<protein>
    <submittedName>
        <fullName evidence="3">DNA-nicking Smr family endonuclease</fullName>
    </submittedName>
</protein>
<feature type="region of interest" description="Disordered" evidence="1">
    <location>
        <begin position="1"/>
        <end position="45"/>
    </location>
</feature>
<reference evidence="3 4" key="1">
    <citation type="submission" date="2020-08" db="EMBL/GenBank/DDBJ databases">
        <title>Genomic Encyclopedia of Type Strains, Phase IV (KMG-IV): sequencing the most valuable type-strain genomes for metagenomic binning, comparative biology and taxonomic classification.</title>
        <authorList>
            <person name="Goeker M."/>
        </authorList>
    </citation>
    <scope>NUCLEOTIDE SEQUENCE [LARGE SCALE GENOMIC DNA]</scope>
    <source>
        <strain evidence="3 4">DSM 103462</strain>
    </source>
</reference>
<dbReference type="PROSITE" id="PS50828">
    <property type="entry name" value="SMR"/>
    <property type="match status" value="1"/>
</dbReference>
<keyword evidence="3" id="KW-0255">Endonuclease</keyword>
<dbReference type="SMART" id="SM00463">
    <property type="entry name" value="SMR"/>
    <property type="match status" value="1"/>
</dbReference>
<evidence type="ECO:0000259" key="2">
    <source>
        <dbReference type="PROSITE" id="PS50828"/>
    </source>
</evidence>
<evidence type="ECO:0000313" key="3">
    <source>
        <dbReference type="EMBL" id="MBB5227217.1"/>
    </source>
</evidence>
<proteinExistence type="predicted"/>
<feature type="domain" description="Smr" evidence="2">
    <location>
        <begin position="113"/>
        <end position="194"/>
    </location>
</feature>
<name>A0A7W8GBE1_9SPIR</name>
<keyword evidence="4" id="KW-1185">Reference proteome</keyword>
<dbReference type="InterPro" id="IPR036063">
    <property type="entry name" value="Smr_dom_sf"/>
</dbReference>
<evidence type="ECO:0000313" key="4">
    <source>
        <dbReference type="Proteomes" id="UP000518887"/>
    </source>
</evidence>
<keyword evidence="3" id="KW-0540">Nuclease</keyword>
<evidence type="ECO:0000256" key="1">
    <source>
        <dbReference type="SAM" id="MobiDB-lite"/>
    </source>
</evidence>
<organism evidence="3 4">
    <name type="scientific">Treponema ruminis</name>
    <dbReference type="NCBI Taxonomy" id="744515"/>
    <lineage>
        <taxon>Bacteria</taxon>
        <taxon>Pseudomonadati</taxon>
        <taxon>Spirochaetota</taxon>
        <taxon>Spirochaetia</taxon>
        <taxon>Spirochaetales</taxon>
        <taxon>Treponemataceae</taxon>
        <taxon>Treponema</taxon>
    </lineage>
</organism>
<dbReference type="Gene3D" id="3.30.1370.110">
    <property type="match status" value="1"/>
</dbReference>
<keyword evidence="3" id="KW-0378">Hydrolase</keyword>
<feature type="compositionally biased region" description="Basic and acidic residues" evidence="1">
    <location>
        <begin position="13"/>
        <end position="26"/>
    </location>
</feature>
<dbReference type="Proteomes" id="UP000518887">
    <property type="component" value="Unassembled WGS sequence"/>
</dbReference>
<dbReference type="EMBL" id="JACHFQ010000009">
    <property type="protein sequence ID" value="MBB5227217.1"/>
    <property type="molecule type" value="Genomic_DNA"/>
</dbReference>
<dbReference type="GO" id="GO:0004519">
    <property type="term" value="F:endonuclease activity"/>
    <property type="evidence" value="ECO:0007669"/>
    <property type="project" value="UniProtKB-KW"/>
</dbReference>
<dbReference type="SUPFAM" id="SSF160443">
    <property type="entry name" value="SMR domain-like"/>
    <property type="match status" value="1"/>
</dbReference>
<dbReference type="PANTHER" id="PTHR35562">
    <property type="entry name" value="DNA ENDONUCLEASE SMRA-RELATED"/>
    <property type="match status" value="1"/>
</dbReference>
<gene>
    <name evidence="3" type="ORF">HNP76_002615</name>
</gene>
<dbReference type="InterPro" id="IPR002625">
    <property type="entry name" value="Smr_dom"/>
</dbReference>
<dbReference type="PANTHER" id="PTHR35562:SF2">
    <property type="entry name" value="DNA ENDONUCLEASE SMRA-RELATED"/>
    <property type="match status" value="1"/>
</dbReference>
<dbReference type="Pfam" id="PF01713">
    <property type="entry name" value="Smr"/>
    <property type="match status" value="1"/>
</dbReference>